<feature type="region of interest" description="Disordered" evidence="1">
    <location>
        <begin position="37"/>
        <end position="65"/>
    </location>
</feature>
<evidence type="ECO:0000313" key="2">
    <source>
        <dbReference type="EMBL" id="PIO23151.1"/>
    </source>
</evidence>
<dbReference type="EMBL" id="KV961307">
    <property type="protein sequence ID" value="PIO23151.1"/>
    <property type="molecule type" value="Genomic_DNA"/>
</dbReference>
<evidence type="ECO:0000256" key="1">
    <source>
        <dbReference type="SAM" id="MobiDB-lite"/>
    </source>
</evidence>
<sequence>MSYIFTICNSLQGLYIFCVHCLLNHQVREEYRRGFRRFQSKKSDSEATSGSTMPMTIKSQSQASEVSNLEVKSARVVENHLKNASRLLNVYGHIGLPVLESSDVGTAADVSIGCWVLPPSLP</sequence>
<dbReference type="OrthoDB" id="1100386at2759"/>
<feature type="non-terminal residue" evidence="2">
    <location>
        <position position="122"/>
    </location>
</feature>
<dbReference type="GO" id="GO:0004930">
    <property type="term" value="F:G protein-coupled receptor activity"/>
    <property type="evidence" value="ECO:0007669"/>
    <property type="project" value="TreeGrafter"/>
</dbReference>
<accession>A0A2G9R791</accession>
<dbReference type="Gene3D" id="1.20.1070.10">
    <property type="entry name" value="Rhodopsin 7-helix transmembrane proteins"/>
    <property type="match status" value="1"/>
</dbReference>
<dbReference type="PANTHER" id="PTHR12011">
    <property type="entry name" value="ADHESION G-PROTEIN COUPLED RECEPTOR"/>
    <property type="match status" value="1"/>
</dbReference>
<organism evidence="2">
    <name type="scientific">Aquarana catesbeiana</name>
    <name type="common">American bullfrog</name>
    <name type="synonym">Rana catesbeiana</name>
    <dbReference type="NCBI Taxonomy" id="8400"/>
    <lineage>
        <taxon>Eukaryota</taxon>
        <taxon>Metazoa</taxon>
        <taxon>Chordata</taxon>
        <taxon>Craniata</taxon>
        <taxon>Vertebrata</taxon>
        <taxon>Euteleostomi</taxon>
        <taxon>Amphibia</taxon>
        <taxon>Batrachia</taxon>
        <taxon>Anura</taxon>
        <taxon>Neobatrachia</taxon>
        <taxon>Ranoidea</taxon>
        <taxon>Ranidae</taxon>
        <taxon>Aquarana</taxon>
    </lineage>
</organism>
<name>A0A2G9R791_AQUCT</name>
<reference evidence="2" key="1">
    <citation type="submission" date="2017-08" db="EMBL/GenBank/DDBJ databases">
        <title>Assembly of the North American Bullfrog Genome.</title>
        <authorList>
            <person name="Warren R.L."/>
            <person name="Vandervalk B.P."/>
            <person name="Kucuk E."/>
            <person name="Birol I."/>
            <person name="Helbing C."/>
            <person name="Pandoh P."/>
            <person name="Behsaz B."/>
            <person name="Mohamadi H."/>
            <person name="Chu J."/>
            <person name="Jackman S."/>
            <person name="Hammond S.A."/>
            <person name="Veldhoen N."/>
            <person name="Kirk H."/>
            <person name="Zhao Y."/>
            <person name="Coope R."/>
            <person name="Pleasance S."/>
            <person name="Moore R."/>
            <person name="Holt R."/>
        </authorList>
    </citation>
    <scope>NUCLEOTIDE SEQUENCE</scope>
    <source>
        <strain evidence="2">Bruno</strain>
        <tissue evidence="2">Liver</tissue>
    </source>
</reference>
<dbReference type="PANTHER" id="PTHR12011:SF433">
    <property type="entry name" value="ADHESION G PROTEIN-COUPLED RECEPTOR E1-LIKE-RELATED"/>
    <property type="match status" value="1"/>
</dbReference>
<dbReference type="AlphaFoldDB" id="A0A2G9R791"/>
<proteinExistence type="predicted"/>
<feature type="compositionally biased region" description="Polar residues" evidence="1">
    <location>
        <begin position="46"/>
        <end position="65"/>
    </location>
</feature>
<gene>
    <name evidence="2" type="ORF">AB205_0196110</name>
</gene>
<dbReference type="GO" id="GO:0005886">
    <property type="term" value="C:plasma membrane"/>
    <property type="evidence" value="ECO:0007669"/>
    <property type="project" value="TreeGrafter"/>
</dbReference>
<protein>
    <submittedName>
        <fullName evidence="2">Uncharacterized protein</fullName>
    </submittedName>
</protein>
<dbReference type="GO" id="GO:0007189">
    <property type="term" value="P:adenylate cyclase-activating G protein-coupled receptor signaling pathway"/>
    <property type="evidence" value="ECO:0007669"/>
    <property type="project" value="TreeGrafter"/>
</dbReference>